<dbReference type="OrthoDB" id="6522056at2"/>
<dbReference type="EMBL" id="QOVF01000002">
    <property type="protein sequence ID" value="KAA0694925.1"/>
    <property type="molecule type" value="Genomic_DNA"/>
</dbReference>
<evidence type="ECO:0000313" key="2">
    <source>
        <dbReference type="Proteomes" id="UP000463138"/>
    </source>
</evidence>
<dbReference type="Proteomes" id="UP000463138">
    <property type="component" value="Unassembled WGS sequence"/>
</dbReference>
<reference evidence="1 2" key="1">
    <citation type="submission" date="2018-07" db="EMBL/GenBank/DDBJ databases">
        <title>Pseudomonas laoshanensis sp. nov., isolated from soil.</title>
        <authorList>
            <person name="Sun J."/>
            <person name="Yu L."/>
            <person name="Wang M."/>
            <person name="Zhang C."/>
        </authorList>
    </citation>
    <scope>NUCLEOTIDE SEQUENCE [LARGE SCALE GENOMIC DNA]</scope>
    <source>
        <strain evidence="1 2">Y22</strain>
    </source>
</reference>
<dbReference type="AlphaFoldDB" id="A0A7V7GUQ0"/>
<protein>
    <submittedName>
        <fullName evidence="1">Uncharacterized protein</fullName>
    </submittedName>
</protein>
<sequence length="270" mass="30797">MTAKTNVKINLGQPINDLLDNSPHPFEEDCLAHVGLCWYEIKKRFAEADLPSVTVFQNDTLLLALDDVGRVSAVVDETQGRLVEQVTLSVRGLPDNSLHSEQKGFVYQLLNTLLGSGWTHFYRFPAARISGADAHKIVVPDEVMGMRVIAHPWFDPRYEASLEQWLSAGSTYHWFFYQSGIYLHVSVQRSNSRDAPAERGTYLIKMELQTELAYWPQHFSEEDQSDWRKLMPALLEQYAQQRAKLEREAEAAGIKIEDSYRDPAIKLLGE</sequence>
<accession>A0A7V7GUQ0</accession>
<evidence type="ECO:0000313" key="1">
    <source>
        <dbReference type="EMBL" id="KAA0694925.1"/>
    </source>
</evidence>
<proteinExistence type="predicted"/>
<organism evidence="1 2">
    <name type="scientific">Halopseudomonas laoshanensis</name>
    <dbReference type="NCBI Taxonomy" id="2268758"/>
    <lineage>
        <taxon>Bacteria</taxon>
        <taxon>Pseudomonadati</taxon>
        <taxon>Pseudomonadota</taxon>
        <taxon>Gammaproteobacteria</taxon>
        <taxon>Pseudomonadales</taxon>
        <taxon>Pseudomonadaceae</taxon>
        <taxon>Halopseudomonas</taxon>
    </lineage>
</organism>
<gene>
    <name evidence="1" type="ORF">DT594_08610</name>
</gene>
<comment type="caution">
    <text evidence="1">The sequence shown here is derived from an EMBL/GenBank/DDBJ whole genome shotgun (WGS) entry which is preliminary data.</text>
</comment>
<name>A0A7V7GUQ0_9GAMM</name>
<keyword evidence="2" id="KW-1185">Reference proteome</keyword>
<dbReference type="RefSeq" id="WP_149332304.1">
    <property type="nucleotide sequence ID" value="NZ_QOVF01000002.1"/>
</dbReference>